<dbReference type="Pfam" id="PF05069">
    <property type="entry name" value="Phage_tail_S"/>
    <property type="match status" value="2"/>
</dbReference>
<accession>A0A7W7AJ71</accession>
<gene>
    <name evidence="1" type="ORF">GGQ96_002144</name>
</gene>
<sequence length="220" mass="24206">MSDGLDQIEQLAGTLLRRVGGAERRRILRSVASEIRGIQSARIGAQKDPDGSAYEKRKAKAEPVRGTYAVRFLYPKGAAEPRLVFMKSWVRQGPLLTGYDVEAGAIRSFFWDHVAKWLPVDAGEQNAGAGKFRRQGKLRQAAMFRRLRTGRYLRAGSTEDEAWIGFSGPAAGIAAIHQAGGTDKASKSGKSVRYARRVLLGLTTAERGLLVDRILEHLSR</sequence>
<dbReference type="RefSeq" id="WP_184114416.1">
    <property type="nucleotide sequence ID" value="NZ_JACHNY010000004.1"/>
</dbReference>
<organism evidence="1 2">
    <name type="scientific">Sphingomonas abaci</name>
    <dbReference type="NCBI Taxonomy" id="237611"/>
    <lineage>
        <taxon>Bacteria</taxon>
        <taxon>Pseudomonadati</taxon>
        <taxon>Pseudomonadota</taxon>
        <taxon>Alphaproteobacteria</taxon>
        <taxon>Sphingomonadales</taxon>
        <taxon>Sphingomonadaceae</taxon>
        <taxon>Sphingomonas</taxon>
    </lineage>
</organism>
<protein>
    <submittedName>
        <fullName evidence="1">Phage gpG-like protein</fullName>
    </submittedName>
</protein>
<reference evidence="1 2" key="1">
    <citation type="submission" date="2020-08" db="EMBL/GenBank/DDBJ databases">
        <title>Genomic Encyclopedia of Type Strains, Phase IV (KMG-IV): sequencing the most valuable type-strain genomes for metagenomic binning, comparative biology and taxonomic classification.</title>
        <authorList>
            <person name="Goeker M."/>
        </authorList>
    </citation>
    <scope>NUCLEOTIDE SEQUENCE [LARGE SCALE GENOMIC DNA]</scope>
    <source>
        <strain evidence="1 2">DSM 15867</strain>
    </source>
</reference>
<proteinExistence type="predicted"/>
<keyword evidence="2" id="KW-1185">Reference proteome</keyword>
<name>A0A7W7AJ71_9SPHN</name>
<comment type="caution">
    <text evidence="1">The sequence shown here is derived from an EMBL/GenBank/DDBJ whole genome shotgun (WGS) entry which is preliminary data.</text>
</comment>
<dbReference type="Proteomes" id="UP000574769">
    <property type="component" value="Unassembled WGS sequence"/>
</dbReference>
<evidence type="ECO:0000313" key="2">
    <source>
        <dbReference type="Proteomes" id="UP000574769"/>
    </source>
</evidence>
<evidence type="ECO:0000313" key="1">
    <source>
        <dbReference type="EMBL" id="MBB4618008.1"/>
    </source>
</evidence>
<dbReference type="AlphaFoldDB" id="A0A7W7AJ71"/>
<dbReference type="EMBL" id="JACHNY010000004">
    <property type="protein sequence ID" value="MBB4618008.1"/>
    <property type="molecule type" value="Genomic_DNA"/>
</dbReference>
<dbReference type="InterPro" id="IPR006522">
    <property type="entry name" value="Phage_virion_morphogenesis"/>
</dbReference>